<protein>
    <submittedName>
        <fullName evidence="3">Uncharacterized protein</fullName>
    </submittedName>
</protein>
<evidence type="ECO:0000313" key="2">
    <source>
        <dbReference type="EMBL" id="GFH75674.1"/>
    </source>
</evidence>
<proteinExistence type="predicted"/>
<dbReference type="EMBL" id="BLLO01000008">
    <property type="protein sequence ID" value="GFH75674.1"/>
    <property type="molecule type" value="Genomic_DNA"/>
</dbReference>
<sequence length="177" mass="17186">MAFVEAAGGSVDLEGPQGEAAGAAFLGEGDEAVAEALAAPVGGEVELLQLVAVEHQEADGVLPVEGAPGLAPGDEVGEPAAYRLVPVGPADRRQGGGEGAQPDLGEGGGVGGQGTAQEYGRSAGTGVGGVGAHGGGLSHRGWADAAPFPLAGVRGRGVDRDRKAVQGAGQRTCPNVH</sequence>
<feature type="compositionally biased region" description="Gly residues" evidence="1">
    <location>
        <begin position="105"/>
        <end position="114"/>
    </location>
</feature>
<name>A0A8H9HDX8_9ACTN</name>
<evidence type="ECO:0000313" key="3">
    <source>
        <dbReference type="EMBL" id="GGU59420.1"/>
    </source>
</evidence>
<gene>
    <name evidence="3" type="ORF">GCM10010227_10970</name>
    <name evidence="2" type="ORF">Sgou_03440</name>
</gene>
<dbReference type="EMBL" id="BMSC01000002">
    <property type="protein sequence ID" value="GGU59420.1"/>
    <property type="molecule type" value="Genomic_DNA"/>
</dbReference>
<reference evidence="2 4" key="2">
    <citation type="submission" date="2020-02" db="EMBL/GenBank/DDBJ databases">
        <title>Whole genome shotgun sequence of Streptomyces gougerotii NBRC 13043.</title>
        <authorList>
            <person name="Ichikawa N."/>
            <person name="Komaki H."/>
            <person name="Tamura T."/>
        </authorList>
    </citation>
    <scope>NUCLEOTIDE SEQUENCE [LARGE SCALE GENOMIC DNA]</scope>
    <source>
        <strain evidence="2 4">NBRC 13043</strain>
    </source>
</reference>
<feature type="region of interest" description="Disordered" evidence="1">
    <location>
        <begin position="157"/>
        <end position="177"/>
    </location>
</feature>
<feature type="compositionally biased region" description="Gly residues" evidence="1">
    <location>
        <begin position="123"/>
        <end position="132"/>
    </location>
</feature>
<dbReference type="AlphaFoldDB" id="A0A8H9HDX8"/>
<accession>A0A8H9HDX8</accession>
<keyword evidence="4" id="KW-1185">Reference proteome</keyword>
<dbReference type="Proteomes" id="UP000480804">
    <property type="component" value="Unassembled WGS sequence"/>
</dbReference>
<evidence type="ECO:0000313" key="5">
    <source>
        <dbReference type="Proteomes" id="UP000660975"/>
    </source>
</evidence>
<reference evidence="3" key="1">
    <citation type="journal article" date="2014" name="Int. J. Syst. Evol. Microbiol.">
        <title>Complete genome sequence of Corynebacterium casei LMG S-19264T (=DSM 44701T), isolated from a smear-ripened cheese.</title>
        <authorList>
            <consortium name="US DOE Joint Genome Institute (JGI-PGF)"/>
            <person name="Walter F."/>
            <person name="Albersmeier A."/>
            <person name="Kalinowski J."/>
            <person name="Ruckert C."/>
        </authorList>
    </citation>
    <scope>NUCLEOTIDE SEQUENCE</scope>
    <source>
        <strain evidence="3">JCM 4136</strain>
    </source>
</reference>
<comment type="caution">
    <text evidence="3">The sequence shown here is derived from an EMBL/GenBank/DDBJ whole genome shotgun (WGS) entry which is preliminary data.</text>
</comment>
<dbReference type="Proteomes" id="UP000660975">
    <property type="component" value="Unassembled WGS sequence"/>
</dbReference>
<reference evidence="3" key="3">
    <citation type="submission" date="2020-09" db="EMBL/GenBank/DDBJ databases">
        <authorList>
            <person name="Sun Q."/>
            <person name="Ohkuma M."/>
        </authorList>
    </citation>
    <scope>NUCLEOTIDE SEQUENCE</scope>
    <source>
        <strain evidence="3">JCM 4136</strain>
    </source>
</reference>
<organism evidence="3 5">
    <name type="scientific">Streptomyces gougerotii</name>
    <dbReference type="NCBI Taxonomy" id="53448"/>
    <lineage>
        <taxon>Bacteria</taxon>
        <taxon>Bacillati</taxon>
        <taxon>Actinomycetota</taxon>
        <taxon>Actinomycetes</taxon>
        <taxon>Kitasatosporales</taxon>
        <taxon>Streptomycetaceae</taxon>
        <taxon>Streptomyces</taxon>
        <taxon>Streptomyces diastaticus group</taxon>
    </lineage>
</organism>
<feature type="region of interest" description="Disordered" evidence="1">
    <location>
        <begin position="87"/>
        <end position="132"/>
    </location>
</feature>
<evidence type="ECO:0000256" key="1">
    <source>
        <dbReference type="SAM" id="MobiDB-lite"/>
    </source>
</evidence>
<evidence type="ECO:0000313" key="4">
    <source>
        <dbReference type="Proteomes" id="UP000480804"/>
    </source>
</evidence>